<reference evidence="2" key="1">
    <citation type="submission" date="2017-01" db="EMBL/GenBank/DDBJ databases">
        <authorList>
            <person name="Varghese N."/>
            <person name="Submissions S."/>
        </authorList>
    </citation>
    <scope>NUCLEOTIDE SEQUENCE [LARGE SCALE GENOMIC DNA]</scope>
    <source>
        <strain evidence="2">DSM 46698</strain>
    </source>
</reference>
<organism evidence="1 2">
    <name type="scientific">Belliella pelovolcani</name>
    <dbReference type="NCBI Taxonomy" id="529505"/>
    <lineage>
        <taxon>Bacteria</taxon>
        <taxon>Pseudomonadati</taxon>
        <taxon>Bacteroidota</taxon>
        <taxon>Cytophagia</taxon>
        <taxon>Cytophagales</taxon>
        <taxon>Cyclobacteriaceae</taxon>
        <taxon>Belliella</taxon>
    </lineage>
</organism>
<dbReference type="InterPro" id="IPR011463">
    <property type="entry name" value="DUF1569"/>
</dbReference>
<keyword evidence="2" id="KW-1185">Reference proteome</keyword>
<evidence type="ECO:0000313" key="2">
    <source>
        <dbReference type="Proteomes" id="UP000186026"/>
    </source>
</evidence>
<evidence type="ECO:0008006" key="3">
    <source>
        <dbReference type="Google" id="ProtNLM"/>
    </source>
</evidence>
<proteinExistence type="predicted"/>
<dbReference type="STRING" id="529505.SAMN05421761_101198"/>
<gene>
    <name evidence="1" type="ORF">SAMN05421761_101198</name>
</gene>
<evidence type="ECO:0000313" key="1">
    <source>
        <dbReference type="EMBL" id="SIS51599.1"/>
    </source>
</evidence>
<dbReference type="Gene3D" id="1.20.120.450">
    <property type="entry name" value="dinb family like domain"/>
    <property type="match status" value="1"/>
</dbReference>
<accession>A0A1N7JQH0</accession>
<dbReference type="InterPro" id="IPR034660">
    <property type="entry name" value="DinB/YfiT-like"/>
</dbReference>
<name>A0A1N7JQH0_9BACT</name>
<dbReference type="AlphaFoldDB" id="A0A1N7JQH0"/>
<dbReference type="Pfam" id="PF07606">
    <property type="entry name" value="DUF1569"/>
    <property type="match status" value="1"/>
</dbReference>
<protein>
    <recommendedName>
        <fullName evidence="3">DUF1569 domain-containing protein</fullName>
    </recommendedName>
</protein>
<dbReference type="Proteomes" id="UP000186026">
    <property type="component" value="Unassembled WGS sequence"/>
</dbReference>
<dbReference type="EMBL" id="FTOP01000001">
    <property type="protein sequence ID" value="SIS51599.1"/>
    <property type="molecule type" value="Genomic_DNA"/>
</dbReference>
<sequence length="221" mass="25684">MMESLALTELEQFTPYAIACISLKECGHKVKRFCRNRDNLLQNSKFLSISQYQTTYSYPNGLYLDESNKKDMAKSIYRDGAVDALIQRIQRLSPDQLPYWGSMNATEMLHHCNLANEAILNAPKSSKKSSFKQRLLKLAFFHIKKDFPKGAKAAKRFDIKGQVDQNAFESERSKYIELVEKFKNLDKKLEGGHPVFGALNHYYWGRFVWKHLDHHLKQFGL</sequence>